<dbReference type="InterPro" id="IPR036259">
    <property type="entry name" value="MFS_trans_sf"/>
</dbReference>
<dbReference type="InterPro" id="IPR050171">
    <property type="entry name" value="MFS_Transporters"/>
</dbReference>
<gene>
    <name evidence="9" type="ORF">KHX94_19095</name>
</gene>
<evidence type="ECO:0000256" key="3">
    <source>
        <dbReference type="ARBA" id="ARBA00022475"/>
    </source>
</evidence>
<evidence type="ECO:0000313" key="9">
    <source>
        <dbReference type="EMBL" id="QVK23154.1"/>
    </source>
</evidence>
<feature type="transmembrane region" description="Helical" evidence="7">
    <location>
        <begin position="100"/>
        <end position="122"/>
    </location>
</feature>
<evidence type="ECO:0000256" key="6">
    <source>
        <dbReference type="ARBA" id="ARBA00023136"/>
    </source>
</evidence>
<keyword evidence="4 7" id="KW-0812">Transmembrane</keyword>
<feature type="transmembrane region" description="Helical" evidence="7">
    <location>
        <begin position="211"/>
        <end position="233"/>
    </location>
</feature>
<dbReference type="InterPro" id="IPR020846">
    <property type="entry name" value="MFS_dom"/>
</dbReference>
<feature type="transmembrane region" description="Helical" evidence="7">
    <location>
        <begin position="165"/>
        <end position="182"/>
    </location>
</feature>
<evidence type="ECO:0000256" key="7">
    <source>
        <dbReference type="SAM" id="Phobius"/>
    </source>
</evidence>
<keyword evidence="6 7" id="KW-0472">Membrane</keyword>
<feature type="transmembrane region" description="Helical" evidence="7">
    <location>
        <begin position="245"/>
        <end position="268"/>
    </location>
</feature>
<dbReference type="EMBL" id="CP074572">
    <property type="protein sequence ID" value="QVK23154.1"/>
    <property type="molecule type" value="Genomic_DNA"/>
</dbReference>
<accession>A0ABX8DEK9</accession>
<sequence length="400" mass="41847">MENRGNKASFWAAAISLAATFVASATPIPLYGTYQRVDGISYLGLSLSSVVYFVGAVTALLVFGRLSNHLGRRPVSIAAVILAAMASISFLQLHDATPLLVGRFLQGLACGLASTALAAWIVDCAHSVPQWLAPAVISCGPMTGLTIGGIVSGVLVEYGPIPRQLPFYLVLVLLLICVVLIMRSNETMPSAPGAIGSLKPRMGLPANAKKFFPVAAVTFISTWALGGFFQAFGPAMAHEQLHTSNAIAAALVFASIMAPSTIGASIAGKMKATNAQFYGMLSFAVFVGGLLLALQLGTLVLFLITSVLAGIAQGMVLTGSIQTMVANLQPKERANVLSVIYVTSYTGAAIPTLIAGQMSENHSLLQVACGYGVLALFGAITVIFSRKYQQREFQQCGLQG</sequence>
<protein>
    <submittedName>
        <fullName evidence="9">MFS transporter</fullName>
    </submittedName>
</protein>
<dbReference type="Gene3D" id="1.20.1250.20">
    <property type="entry name" value="MFS general substrate transporter like domains"/>
    <property type="match status" value="1"/>
</dbReference>
<feature type="transmembrane region" description="Helical" evidence="7">
    <location>
        <begin position="131"/>
        <end position="153"/>
    </location>
</feature>
<comment type="subcellular location">
    <subcellularLocation>
        <location evidence="1">Cell membrane</location>
        <topology evidence="1">Multi-pass membrane protein</topology>
    </subcellularLocation>
</comment>
<feature type="transmembrane region" description="Helical" evidence="7">
    <location>
        <begin position="364"/>
        <end position="384"/>
    </location>
</feature>
<dbReference type="Pfam" id="PF07690">
    <property type="entry name" value="MFS_1"/>
    <property type="match status" value="1"/>
</dbReference>
<evidence type="ECO:0000256" key="2">
    <source>
        <dbReference type="ARBA" id="ARBA00022448"/>
    </source>
</evidence>
<keyword evidence="2" id="KW-0813">Transport</keyword>
<dbReference type="InterPro" id="IPR011701">
    <property type="entry name" value="MFS"/>
</dbReference>
<dbReference type="PROSITE" id="PS50850">
    <property type="entry name" value="MFS"/>
    <property type="match status" value="1"/>
</dbReference>
<feature type="transmembrane region" description="Helical" evidence="7">
    <location>
        <begin position="300"/>
        <end position="324"/>
    </location>
</feature>
<keyword evidence="10" id="KW-1185">Reference proteome</keyword>
<feature type="transmembrane region" description="Helical" evidence="7">
    <location>
        <begin position="336"/>
        <end position="358"/>
    </location>
</feature>
<feature type="transmembrane region" description="Helical" evidence="7">
    <location>
        <begin position="41"/>
        <end position="63"/>
    </location>
</feature>
<evidence type="ECO:0000313" key="10">
    <source>
        <dbReference type="Proteomes" id="UP000676428"/>
    </source>
</evidence>
<feature type="transmembrane region" description="Helical" evidence="7">
    <location>
        <begin position="275"/>
        <end position="294"/>
    </location>
</feature>
<feature type="domain" description="Major facilitator superfamily (MFS) profile" evidence="8">
    <location>
        <begin position="1"/>
        <end position="390"/>
    </location>
</feature>
<dbReference type="PANTHER" id="PTHR23517:SF13">
    <property type="entry name" value="MAJOR FACILITATOR SUPERFAMILY MFS_1"/>
    <property type="match status" value="1"/>
</dbReference>
<evidence type="ECO:0000259" key="8">
    <source>
        <dbReference type="PROSITE" id="PS50850"/>
    </source>
</evidence>
<dbReference type="Proteomes" id="UP000676428">
    <property type="component" value="Chromosome"/>
</dbReference>
<evidence type="ECO:0000256" key="1">
    <source>
        <dbReference type="ARBA" id="ARBA00004651"/>
    </source>
</evidence>
<name>A0ABX8DEK9_9GAMM</name>
<keyword evidence="5 7" id="KW-1133">Transmembrane helix</keyword>
<evidence type="ECO:0000256" key="4">
    <source>
        <dbReference type="ARBA" id="ARBA00022692"/>
    </source>
</evidence>
<evidence type="ECO:0000256" key="5">
    <source>
        <dbReference type="ARBA" id="ARBA00022989"/>
    </source>
</evidence>
<reference evidence="9 10" key="1">
    <citation type="journal article" date="2012" name="Int. J. Syst. Evol. Microbiol.">
        <title>Shewanella dokdonensis sp. nov., isolated from seawater.</title>
        <authorList>
            <person name="Sung H.R."/>
            <person name="Yoon J.H."/>
            <person name="Ghim S.Y."/>
        </authorList>
    </citation>
    <scope>NUCLEOTIDE SEQUENCE [LARGE SCALE GENOMIC DNA]</scope>
    <source>
        <strain evidence="9 10">DSM 23626</strain>
    </source>
</reference>
<proteinExistence type="predicted"/>
<dbReference type="SUPFAM" id="SSF103473">
    <property type="entry name" value="MFS general substrate transporter"/>
    <property type="match status" value="1"/>
</dbReference>
<feature type="transmembrane region" description="Helical" evidence="7">
    <location>
        <begin position="75"/>
        <end position="94"/>
    </location>
</feature>
<organism evidence="9 10">
    <name type="scientific">Shewanella dokdonensis</name>
    <dbReference type="NCBI Taxonomy" id="712036"/>
    <lineage>
        <taxon>Bacteria</taxon>
        <taxon>Pseudomonadati</taxon>
        <taxon>Pseudomonadota</taxon>
        <taxon>Gammaproteobacteria</taxon>
        <taxon>Alteromonadales</taxon>
        <taxon>Shewanellaceae</taxon>
        <taxon>Shewanella</taxon>
    </lineage>
</organism>
<keyword evidence="3" id="KW-1003">Cell membrane</keyword>
<dbReference type="PANTHER" id="PTHR23517">
    <property type="entry name" value="RESISTANCE PROTEIN MDTM, PUTATIVE-RELATED-RELATED"/>
    <property type="match status" value="1"/>
</dbReference>
<dbReference type="RefSeq" id="WP_213681795.1">
    <property type="nucleotide sequence ID" value="NZ_CP074572.1"/>
</dbReference>